<sequence>MWRSGSADLVYPAVATSPPPTGAPRKSLRINTTLANTPNVPGGPATTSCVSPAWPSSAGPASATLARHAHLFGPATAPLRAASPLTPMAPVPAPQVKTLVLVGTAASTLLAMGESAPVTGLVRAALAPEAGDGGIALEFESFESAVCAREMLIRALGPSAAEAGITWATPSTTTNGAKVGADEMDWMAAGSAVSM</sequence>
<dbReference type="EMBL" id="GG745386">
    <property type="protein sequence ID" value="KNE72992.1"/>
    <property type="molecule type" value="Genomic_DNA"/>
</dbReference>
<name>A0A0L0TE38_ALLM3</name>
<accession>A0A0L0TE38</accession>
<dbReference type="AlphaFoldDB" id="A0A0L0TE38"/>
<evidence type="ECO:0000256" key="1">
    <source>
        <dbReference type="SAM" id="MobiDB-lite"/>
    </source>
</evidence>
<dbReference type="Proteomes" id="UP000054350">
    <property type="component" value="Unassembled WGS sequence"/>
</dbReference>
<reference evidence="3" key="2">
    <citation type="submission" date="2009-11" db="EMBL/GenBank/DDBJ databases">
        <title>The Genome Sequence of Allomyces macrogynus strain ATCC 38327.</title>
        <authorList>
            <consortium name="The Broad Institute Genome Sequencing Platform"/>
            <person name="Russ C."/>
            <person name="Cuomo C."/>
            <person name="Shea T."/>
            <person name="Young S.K."/>
            <person name="Zeng Q."/>
            <person name="Koehrsen M."/>
            <person name="Haas B."/>
            <person name="Borodovsky M."/>
            <person name="Guigo R."/>
            <person name="Alvarado L."/>
            <person name="Berlin A."/>
            <person name="Borenstein D."/>
            <person name="Chen Z."/>
            <person name="Engels R."/>
            <person name="Freedman E."/>
            <person name="Gellesch M."/>
            <person name="Goldberg J."/>
            <person name="Griggs A."/>
            <person name="Gujja S."/>
            <person name="Heiman D."/>
            <person name="Hepburn T."/>
            <person name="Howarth C."/>
            <person name="Jen D."/>
            <person name="Larson L."/>
            <person name="Lewis B."/>
            <person name="Mehta T."/>
            <person name="Park D."/>
            <person name="Pearson M."/>
            <person name="Roberts A."/>
            <person name="Saif S."/>
            <person name="Shenoy N."/>
            <person name="Sisk P."/>
            <person name="Stolte C."/>
            <person name="Sykes S."/>
            <person name="Walk T."/>
            <person name="White J."/>
            <person name="Yandava C."/>
            <person name="Burger G."/>
            <person name="Gray M.W."/>
            <person name="Holland P.W.H."/>
            <person name="King N."/>
            <person name="Lang F.B.F."/>
            <person name="Roger A.J."/>
            <person name="Ruiz-Trillo I."/>
            <person name="Lander E."/>
            <person name="Nusbaum C."/>
        </authorList>
    </citation>
    <scope>NUCLEOTIDE SEQUENCE [LARGE SCALE GENOMIC DNA]</scope>
    <source>
        <strain evidence="3">ATCC 38327</strain>
    </source>
</reference>
<evidence type="ECO:0000313" key="3">
    <source>
        <dbReference type="Proteomes" id="UP000054350"/>
    </source>
</evidence>
<dbReference type="VEuPathDB" id="FungiDB:AMAG_20657"/>
<evidence type="ECO:0000313" key="2">
    <source>
        <dbReference type="EMBL" id="KNE72992.1"/>
    </source>
</evidence>
<proteinExistence type="predicted"/>
<organism evidence="2 3">
    <name type="scientific">Allomyces macrogynus (strain ATCC 38327)</name>
    <name type="common">Allomyces javanicus var. macrogynus</name>
    <dbReference type="NCBI Taxonomy" id="578462"/>
    <lineage>
        <taxon>Eukaryota</taxon>
        <taxon>Fungi</taxon>
        <taxon>Fungi incertae sedis</taxon>
        <taxon>Blastocladiomycota</taxon>
        <taxon>Blastocladiomycetes</taxon>
        <taxon>Blastocladiales</taxon>
        <taxon>Blastocladiaceae</taxon>
        <taxon>Allomyces</taxon>
    </lineage>
</organism>
<gene>
    <name evidence="2" type="ORF">AMAG_20657</name>
</gene>
<protein>
    <submittedName>
        <fullName evidence="2">Uncharacterized protein</fullName>
    </submittedName>
</protein>
<reference evidence="2 3" key="1">
    <citation type="submission" date="2009-11" db="EMBL/GenBank/DDBJ databases">
        <title>Annotation of Allomyces macrogynus ATCC 38327.</title>
        <authorList>
            <consortium name="The Broad Institute Genome Sequencing Platform"/>
            <person name="Russ C."/>
            <person name="Cuomo C."/>
            <person name="Burger G."/>
            <person name="Gray M.W."/>
            <person name="Holland P.W.H."/>
            <person name="King N."/>
            <person name="Lang F.B.F."/>
            <person name="Roger A.J."/>
            <person name="Ruiz-Trillo I."/>
            <person name="Young S.K."/>
            <person name="Zeng Q."/>
            <person name="Gargeya S."/>
            <person name="Fitzgerald M."/>
            <person name="Haas B."/>
            <person name="Abouelleil A."/>
            <person name="Alvarado L."/>
            <person name="Arachchi H.M."/>
            <person name="Berlin A."/>
            <person name="Chapman S.B."/>
            <person name="Gearin G."/>
            <person name="Goldberg J."/>
            <person name="Griggs A."/>
            <person name="Gujja S."/>
            <person name="Hansen M."/>
            <person name="Heiman D."/>
            <person name="Howarth C."/>
            <person name="Larimer J."/>
            <person name="Lui A."/>
            <person name="MacDonald P.J.P."/>
            <person name="McCowen C."/>
            <person name="Montmayeur A."/>
            <person name="Murphy C."/>
            <person name="Neiman D."/>
            <person name="Pearson M."/>
            <person name="Priest M."/>
            <person name="Roberts A."/>
            <person name="Saif S."/>
            <person name="Shea T."/>
            <person name="Sisk P."/>
            <person name="Stolte C."/>
            <person name="Sykes S."/>
            <person name="Wortman J."/>
            <person name="Nusbaum C."/>
            <person name="Birren B."/>
        </authorList>
    </citation>
    <scope>NUCLEOTIDE SEQUENCE [LARGE SCALE GENOMIC DNA]</scope>
    <source>
        <strain evidence="2 3">ATCC 38327</strain>
    </source>
</reference>
<keyword evidence="3" id="KW-1185">Reference proteome</keyword>
<feature type="region of interest" description="Disordered" evidence="1">
    <location>
        <begin position="1"/>
        <end position="26"/>
    </location>
</feature>